<dbReference type="InterPro" id="IPR015424">
    <property type="entry name" value="PyrdxlP-dep_Trfase"/>
</dbReference>
<comment type="subunit">
    <text evidence="4">The glycine cleavage system is composed of four proteins: P, T, L and H. In this organism, the P 'protein' is a heterodimer of two subunits.</text>
</comment>
<dbReference type="CDD" id="cd00613">
    <property type="entry name" value="GDC-P"/>
    <property type="match status" value="1"/>
</dbReference>
<dbReference type="PANTHER" id="PTHR42806">
    <property type="entry name" value="GLYCINE CLEAVAGE SYSTEM P-PROTEIN"/>
    <property type="match status" value="1"/>
</dbReference>
<dbReference type="InterPro" id="IPR015421">
    <property type="entry name" value="PyrdxlP-dep_Trfase_major"/>
</dbReference>
<dbReference type="GO" id="GO:0009116">
    <property type="term" value="P:nucleoside metabolic process"/>
    <property type="evidence" value="ECO:0007669"/>
    <property type="project" value="InterPro"/>
</dbReference>
<dbReference type="NCBIfam" id="NF001696">
    <property type="entry name" value="PRK00451.1"/>
    <property type="match status" value="1"/>
</dbReference>
<feature type="domain" description="Glycine cleavage system P-protein N-terminal" evidence="5">
    <location>
        <begin position="4"/>
        <end position="448"/>
    </location>
</feature>
<dbReference type="HAMAP" id="MF_00712">
    <property type="entry name" value="GcvPA"/>
    <property type="match status" value="1"/>
</dbReference>
<comment type="function">
    <text evidence="1 4">The glycine cleavage system catalyzes the degradation of glycine. The P protein binds the alpha-amino group of glycine through its pyridoxal phosphate cofactor; CO(2) is released and the remaining methylamine moiety is then transferred to the lipoamide cofactor of the H protein.</text>
</comment>
<comment type="caution">
    <text evidence="6">The sequence shown here is derived from an EMBL/GenBank/DDBJ whole genome shotgun (WGS) entry which is preliminary data.</text>
</comment>
<reference evidence="6" key="1">
    <citation type="journal article" date="2020" name="mSystems">
        <title>Genome- and Community-Level Interaction Insights into Carbon Utilization and Element Cycling Functions of Hydrothermarchaeota in Hydrothermal Sediment.</title>
        <authorList>
            <person name="Zhou Z."/>
            <person name="Liu Y."/>
            <person name="Xu W."/>
            <person name="Pan J."/>
            <person name="Luo Z.H."/>
            <person name="Li M."/>
        </authorList>
    </citation>
    <scope>NUCLEOTIDE SEQUENCE [LARGE SCALE GENOMIC DNA]</scope>
    <source>
        <strain evidence="6">SpSt-876</strain>
    </source>
</reference>
<dbReference type="InterPro" id="IPR049315">
    <property type="entry name" value="GDC-P_N"/>
</dbReference>
<comment type="catalytic activity">
    <reaction evidence="3 4">
        <text>N(6)-[(R)-lipoyl]-L-lysyl-[glycine-cleavage complex H protein] + glycine + H(+) = N(6)-[(R)-S(8)-aminomethyldihydrolipoyl]-L-lysyl-[glycine-cleavage complex H protein] + CO2</text>
        <dbReference type="Rhea" id="RHEA:24304"/>
        <dbReference type="Rhea" id="RHEA-COMP:10494"/>
        <dbReference type="Rhea" id="RHEA-COMP:10495"/>
        <dbReference type="ChEBI" id="CHEBI:15378"/>
        <dbReference type="ChEBI" id="CHEBI:16526"/>
        <dbReference type="ChEBI" id="CHEBI:57305"/>
        <dbReference type="ChEBI" id="CHEBI:83099"/>
        <dbReference type="ChEBI" id="CHEBI:83143"/>
        <dbReference type="EC" id="1.4.4.2"/>
    </reaction>
</comment>
<evidence type="ECO:0000256" key="3">
    <source>
        <dbReference type="ARBA" id="ARBA00049026"/>
    </source>
</evidence>
<dbReference type="Gene3D" id="3.40.640.10">
    <property type="entry name" value="Type I PLP-dependent aspartate aminotransferase-like (Major domain)"/>
    <property type="match status" value="1"/>
</dbReference>
<keyword evidence="2 4" id="KW-0560">Oxidoreductase</keyword>
<dbReference type="PIRSF" id="PIRSF006815">
    <property type="entry name" value="GcvPA"/>
    <property type="match status" value="1"/>
</dbReference>
<dbReference type="PANTHER" id="PTHR42806:SF1">
    <property type="entry name" value="GLYCINE DEHYDROGENASE (DECARBOXYLATING)"/>
    <property type="match status" value="1"/>
</dbReference>
<dbReference type="EMBL" id="DTLI01000015">
    <property type="protein sequence ID" value="HHS51312.1"/>
    <property type="molecule type" value="Genomic_DNA"/>
</dbReference>
<comment type="similarity">
    <text evidence="4">Belongs to the GcvP family. N-terminal subunit subfamily.</text>
</comment>
<dbReference type="AlphaFoldDB" id="A0A7C6A803"/>
<dbReference type="InterPro" id="IPR015422">
    <property type="entry name" value="PyrdxlP-dep_Trfase_small"/>
</dbReference>
<proteinExistence type="inferred from homology"/>
<dbReference type="EC" id="1.4.4.2" evidence="4"/>
<dbReference type="GO" id="GO:0019464">
    <property type="term" value="P:glycine decarboxylation via glycine cleavage system"/>
    <property type="evidence" value="ECO:0007669"/>
    <property type="project" value="UniProtKB-UniRule"/>
</dbReference>
<evidence type="ECO:0000259" key="5">
    <source>
        <dbReference type="Pfam" id="PF02347"/>
    </source>
</evidence>
<dbReference type="GO" id="GO:0004375">
    <property type="term" value="F:glycine dehydrogenase (decarboxylating) activity"/>
    <property type="evidence" value="ECO:0007669"/>
    <property type="project" value="UniProtKB-EC"/>
</dbReference>
<sequence>MPFTPHTTEDKKAMLKAIGVASFRELLNTIPESVQFKGKLNLPKPISELEVKRLLTRIASNNRSLTEYISFLGGGAYDHYIPSVINHIISRSEFYTAYTPYQAEVSQGTLQAIYEYQSLICELFAMDVSNASMYDGASALAEACHMARDLTSRNKILIAETIHPYYTKVVRTYTEGLKIPIQLVKSTDGIVDLNELEKLIDDSVAAVLIQHPNFFGVLEPVGELEKIVHKQGALLVACVDPISLGILTPPGEYNADIAVGEGQCLGLPSSLGGPFLGIFTCKKEFIRRMPGRLAARTTDTEGKTGYVLALQTREQHIRRGKATSNICTNEALCALAAAVYLSVMGKQGIKEVAKQCLAKSHYLASAISQIKGFGLAFSKPFFKEFVVKTPVPSAQIIQAALKKRILAGIDLANFDGFKPDWQSNQGGYLLIAVTEKRTRKEMDKLIRLLKTWEQ</sequence>
<dbReference type="Pfam" id="PF02347">
    <property type="entry name" value="GDC-P"/>
    <property type="match status" value="1"/>
</dbReference>
<dbReference type="Gene3D" id="3.90.1150.10">
    <property type="entry name" value="Aspartate Aminotransferase, domain 1"/>
    <property type="match status" value="1"/>
</dbReference>
<evidence type="ECO:0000256" key="4">
    <source>
        <dbReference type="HAMAP-Rule" id="MF_00712"/>
    </source>
</evidence>
<dbReference type="InterPro" id="IPR023010">
    <property type="entry name" value="GcvPA"/>
</dbReference>
<evidence type="ECO:0000256" key="1">
    <source>
        <dbReference type="ARBA" id="ARBA00003788"/>
    </source>
</evidence>
<accession>A0A7C6A803</accession>
<protein>
    <recommendedName>
        <fullName evidence="4">Probable glycine dehydrogenase (decarboxylating) subunit 1</fullName>
        <ecNumber evidence="4">1.4.4.2</ecNumber>
    </recommendedName>
    <alternativeName>
        <fullName evidence="4">Glycine cleavage system P-protein subunit 1</fullName>
    </alternativeName>
    <alternativeName>
        <fullName evidence="4">Glycine decarboxylase subunit 1</fullName>
    </alternativeName>
    <alternativeName>
        <fullName evidence="4">Glycine dehydrogenase (aminomethyl-transferring) subunit 1</fullName>
    </alternativeName>
</protein>
<organism evidence="6">
    <name type="scientific">candidate division WOR-3 bacterium</name>
    <dbReference type="NCBI Taxonomy" id="2052148"/>
    <lineage>
        <taxon>Bacteria</taxon>
        <taxon>Bacteria division WOR-3</taxon>
    </lineage>
</organism>
<evidence type="ECO:0000256" key="2">
    <source>
        <dbReference type="ARBA" id="ARBA00023002"/>
    </source>
</evidence>
<gene>
    <name evidence="4" type="primary">gcvPA</name>
    <name evidence="6" type="ORF">ENW73_00390</name>
</gene>
<dbReference type="SUPFAM" id="SSF53383">
    <property type="entry name" value="PLP-dependent transferases"/>
    <property type="match status" value="1"/>
</dbReference>
<name>A0A7C6A803_UNCW3</name>
<dbReference type="InterPro" id="IPR020581">
    <property type="entry name" value="GDC_P"/>
</dbReference>
<evidence type="ECO:0000313" key="6">
    <source>
        <dbReference type="EMBL" id="HHS51312.1"/>
    </source>
</evidence>